<dbReference type="GO" id="GO:0005737">
    <property type="term" value="C:cytoplasm"/>
    <property type="evidence" value="ECO:0007669"/>
    <property type="project" value="TreeGrafter"/>
</dbReference>
<comment type="caution">
    <text evidence="2">The sequence shown here is derived from an EMBL/GenBank/DDBJ whole genome shotgun (WGS) entry which is preliminary data.</text>
</comment>
<evidence type="ECO:0000256" key="1">
    <source>
        <dbReference type="SAM" id="MobiDB-lite"/>
    </source>
</evidence>
<dbReference type="PANTHER" id="PTHR14614">
    <property type="entry name" value="HEPATOCELLULAR CARCINOMA-ASSOCIATED ANTIGEN"/>
    <property type="match status" value="1"/>
</dbReference>
<keyword evidence="3" id="KW-1185">Reference proteome</keyword>
<name>A0A9P6T0P1_9FUNG</name>
<reference evidence="2" key="1">
    <citation type="journal article" date="2020" name="Fungal Divers.">
        <title>Resolving the Mortierellaceae phylogeny through synthesis of multi-gene phylogenetics and phylogenomics.</title>
        <authorList>
            <person name="Vandepol N."/>
            <person name="Liber J."/>
            <person name="Desiro A."/>
            <person name="Na H."/>
            <person name="Kennedy M."/>
            <person name="Barry K."/>
            <person name="Grigoriev I.V."/>
            <person name="Miller A.N."/>
            <person name="O'Donnell K."/>
            <person name="Stajich J.E."/>
            <person name="Bonito G."/>
        </authorList>
    </citation>
    <scope>NUCLEOTIDE SEQUENCE</scope>
    <source>
        <strain evidence="2">NRRL 2769</strain>
    </source>
</reference>
<organism evidence="2 3">
    <name type="scientific">Entomortierella chlamydospora</name>
    <dbReference type="NCBI Taxonomy" id="101097"/>
    <lineage>
        <taxon>Eukaryota</taxon>
        <taxon>Fungi</taxon>
        <taxon>Fungi incertae sedis</taxon>
        <taxon>Mucoromycota</taxon>
        <taxon>Mortierellomycotina</taxon>
        <taxon>Mortierellomycetes</taxon>
        <taxon>Mortierellales</taxon>
        <taxon>Mortierellaceae</taxon>
        <taxon>Entomortierella</taxon>
    </lineage>
</organism>
<feature type="compositionally biased region" description="Basic and acidic residues" evidence="1">
    <location>
        <begin position="16"/>
        <end position="26"/>
    </location>
</feature>
<dbReference type="OrthoDB" id="407325at2759"/>
<feature type="region of interest" description="Disordered" evidence="1">
    <location>
        <begin position="1"/>
        <end position="47"/>
    </location>
</feature>
<dbReference type="AlphaFoldDB" id="A0A9P6T0P1"/>
<protein>
    <recommendedName>
        <fullName evidence="4">Nicotinamide n-methyltransferase</fullName>
    </recommendedName>
</protein>
<dbReference type="EMBL" id="JAAAID010000525">
    <property type="protein sequence ID" value="KAG0016531.1"/>
    <property type="molecule type" value="Genomic_DNA"/>
</dbReference>
<evidence type="ECO:0000313" key="2">
    <source>
        <dbReference type="EMBL" id="KAG0016531.1"/>
    </source>
</evidence>
<feature type="compositionally biased region" description="Polar residues" evidence="1">
    <location>
        <begin position="1"/>
        <end position="10"/>
    </location>
</feature>
<sequence length="367" mass="41129">MSKKTNFTRTPEQEEQDRLKRLERAQKRGVSSSSTSETHQPPQQEHDFLDGFDQSIGLFGDSSVANGESGKIFDYGHGLLQLHLANVGGCAVKLMSHYVWNAALVMAEYIEAAQVIDVRGQRVAEFGAGAALPGLLCVKRGAAFVTLTDYPDPTIVQNIERNWYENLVESAQDKEARQKQHLESIQTTAYQDLFASSSSQRNKEKRHAIEQRVKCAVRGHAWGECVQEILDCLPSSSISNSASNIATGNELQMKYNWILLADTLWVSEGHHSLLKSCCSVLEQDGKILVCCGLHTGYTVVQRFLSLARTAEFGFKTKLIEIRRMPVWGETRSDGELRQESALLKDEDLEQYSIEGRNRTVLVYELSR</sequence>
<evidence type="ECO:0008006" key="4">
    <source>
        <dbReference type="Google" id="ProtNLM"/>
    </source>
</evidence>
<gene>
    <name evidence="2" type="ORF">BGZ80_009148</name>
</gene>
<dbReference type="SUPFAM" id="SSF53335">
    <property type="entry name" value="S-adenosyl-L-methionine-dependent methyltransferases"/>
    <property type="match status" value="1"/>
</dbReference>
<dbReference type="InterPro" id="IPR029063">
    <property type="entry name" value="SAM-dependent_MTases_sf"/>
</dbReference>
<dbReference type="Proteomes" id="UP000703661">
    <property type="component" value="Unassembled WGS sequence"/>
</dbReference>
<accession>A0A9P6T0P1</accession>
<dbReference type="PANTHER" id="PTHR14614:SF104">
    <property type="entry name" value="N-METHYLTRANSFERASE, PUTATIVE (AFU_ORTHOLOGUE AFUA_1G17750)-RELATED"/>
    <property type="match status" value="1"/>
</dbReference>
<dbReference type="Gene3D" id="3.40.50.150">
    <property type="entry name" value="Vaccinia Virus protein VP39"/>
    <property type="match status" value="1"/>
</dbReference>
<feature type="compositionally biased region" description="Polar residues" evidence="1">
    <location>
        <begin position="29"/>
        <end position="43"/>
    </location>
</feature>
<evidence type="ECO:0000313" key="3">
    <source>
        <dbReference type="Proteomes" id="UP000703661"/>
    </source>
</evidence>
<proteinExistence type="predicted"/>
<dbReference type="InterPro" id="IPR019410">
    <property type="entry name" value="Methyltransf_16"/>
</dbReference>
<dbReference type="Pfam" id="PF10294">
    <property type="entry name" value="Methyltransf_16"/>
    <property type="match status" value="1"/>
</dbReference>